<gene>
    <name evidence="2" type="ORF">BSAL_14675</name>
</gene>
<dbReference type="OrthoDB" id="277199at2759"/>
<evidence type="ECO:0000313" key="3">
    <source>
        <dbReference type="Proteomes" id="UP000051952"/>
    </source>
</evidence>
<proteinExistence type="predicted"/>
<feature type="region of interest" description="Disordered" evidence="1">
    <location>
        <begin position="770"/>
        <end position="793"/>
    </location>
</feature>
<evidence type="ECO:0000313" key="2">
    <source>
        <dbReference type="EMBL" id="CUG88272.1"/>
    </source>
</evidence>
<feature type="region of interest" description="Disordered" evidence="1">
    <location>
        <begin position="224"/>
        <end position="258"/>
    </location>
</feature>
<evidence type="ECO:0000256" key="1">
    <source>
        <dbReference type="SAM" id="MobiDB-lite"/>
    </source>
</evidence>
<evidence type="ECO:0008006" key="4">
    <source>
        <dbReference type="Google" id="ProtNLM"/>
    </source>
</evidence>
<feature type="region of interest" description="Disordered" evidence="1">
    <location>
        <begin position="1041"/>
        <end position="1072"/>
    </location>
</feature>
<feature type="region of interest" description="Disordered" evidence="1">
    <location>
        <begin position="912"/>
        <end position="931"/>
    </location>
</feature>
<reference evidence="3" key="1">
    <citation type="submission" date="2015-09" db="EMBL/GenBank/DDBJ databases">
        <authorList>
            <consortium name="Pathogen Informatics"/>
        </authorList>
    </citation>
    <scope>NUCLEOTIDE SEQUENCE [LARGE SCALE GENOMIC DNA]</scope>
    <source>
        <strain evidence="3">Lake Konstanz</strain>
    </source>
</reference>
<name>A0A0S4JDS6_BODSA</name>
<sequence>MSYRERLVAFYEQYAPAKLPTVDAILTKYEGREEELLQALIAKQNSAQSAGSGNYRARVEAMYRTYAADKLDNVDAVLTKYQGSEEILLEALVKKYGPEPTPTALPSSPLKGAAPADAGSYRSRIIAMYEKYAPAKVSSVDASLEKYRGSEDALIEALVKKYGPEPTVGLSSSSSNYRERVLAMYTKYAPEKAETVDTVMEKYKGSEDALIEALVKKYGPEPSAGAASVAPVPTPSSPAAAPLSPPSSPPMVAGSPSRGGDYRSRVIALYEKYAPAKLNTVDAAMEKYQGAEDALIEALVKKYGPEPEAGASTASAPAAASPAPASSAAAAATPSKAGDYRNRIVALYEKYAPGKLGTVDSALEKYQGAEDALIDALVKKYGPEPEAGATAVTPAAATPVAASAAPAAASATPAAASSPRGDYRSRIVALYEKYAPGKVGTVDAALEKYQGAEDALIDALVKKYGPEPEPTTAPSSGGNYRARLVALYEAYAPAKLNSIDGALEKYKGSEDALIEALVMKYGPEPSAAAAVNSTPTAASPSAAAAASPVNQELANRVQAMYACYQPDKQEQVPKLLEKYRGEEMQLLKSLVQRYGPEPMGAGNVQLAALERDLNNARRLTEVEWEEPCASKFLEHAIYLSREAKRIWDSRTTVVNTEGKQRIAIEAEWHSAIGTFEKSIPKCPLHANRSLMKSFFECLGTANAGSQPTIDEGTFFLLLECICVGSEFLPPSIRFPMAFEQFFSVLVSTCHDSTTLLERMEEFVHVASSGQANRSESAAPAPSGTTTAATPRATQVHRSVDVTSGFWAHKCVFPSVLEHWSRVWVVYHDDAKKLTWSSANSTKVQGSIPVSHMLRVRLSAMISPNAPRKFAKNGISVQLTEGANPLLVSLCPESIDCTHELLQVLRKAKQRSERIATEQRRNESARGAPPPSTPRYAFTTVWCCRSGFDTFSRTLWTVAGDRVIHKATDADRESYWLLSDVIDVSAAPLQGLKAPAKYKSFGFTIKFRGGALFCCAEGPTERDELVDSLKKGLFRQYIANHARSSSPTRKDDSLLRSSSATPGSPVPKISSRR</sequence>
<dbReference type="PANTHER" id="PTHR39666">
    <property type="entry name" value="RANBP2-TYPE DOMAIN-CONTAINING PROTEIN"/>
    <property type="match status" value="1"/>
</dbReference>
<dbReference type="Proteomes" id="UP000051952">
    <property type="component" value="Unassembled WGS sequence"/>
</dbReference>
<feature type="compositionally biased region" description="Low complexity" evidence="1">
    <location>
        <begin position="224"/>
        <end position="242"/>
    </location>
</feature>
<dbReference type="AlphaFoldDB" id="A0A0S4JDS6"/>
<dbReference type="VEuPathDB" id="TriTrypDB:BSAL_14675"/>
<feature type="compositionally biased region" description="Low complexity" evidence="1">
    <location>
        <begin position="774"/>
        <end position="793"/>
    </location>
</feature>
<organism evidence="2 3">
    <name type="scientific">Bodo saltans</name>
    <name type="common">Flagellated protozoan</name>
    <dbReference type="NCBI Taxonomy" id="75058"/>
    <lineage>
        <taxon>Eukaryota</taxon>
        <taxon>Discoba</taxon>
        <taxon>Euglenozoa</taxon>
        <taxon>Kinetoplastea</taxon>
        <taxon>Metakinetoplastina</taxon>
        <taxon>Eubodonida</taxon>
        <taxon>Bodonidae</taxon>
        <taxon>Bodo</taxon>
    </lineage>
</organism>
<feature type="compositionally biased region" description="Basic and acidic residues" evidence="1">
    <location>
        <begin position="912"/>
        <end position="923"/>
    </location>
</feature>
<accession>A0A0S4JDS6</accession>
<dbReference type="OMA" id="QRWCVED"/>
<dbReference type="PANTHER" id="PTHR39666:SF1">
    <property type="entry name" value="NUCLEAR PORE COMPLEX NUP2_50_61 DOMAIN-CONTAINING PROTEIN"/>
    <property type="match status" value="1"/>
</dbReference>
<protein>
    <recommendedName>
        <fullName evidence="4">PH domain-containing protein</fullName>
    </recommendedName>
</protein>
<dbReference type="EMBL" id="CYKH01001630">
    <property type="protein sequence ID" value="CUG88272.1"/>
    <property type="molecule type" value="Genomic_DNA"/>
</dbReference>
<keyword evidence="3" id="KW-1185">Reference proteome</keyword>